<dbReference type="PANTHER" id="PTHR41786:SF1">
    <property type="entry name" value="6-HYDROXYMETHYLPTERIN DIPHOSPHOKINASE MPTE-LIKE DOMAIN-CONTAINING PROTEIN"/>
    <property type="match status" value="1"/>
</dbReference>
<dbReference type="EMBL" id="CP071060">
    <property type="protein sequence ID" value="QSI75308.1"/>
    <property type="molecule type" value="Genomic_DNA"/>
</dbReference>
<gene>
    <name evidence="3" type="ORF">JY500_12360</name>
</gene>
<proteinExistence type="predicted"/>
<evidence type="ECO:0000259" key="1">
    <source>
        <dbReference type="Pfam" id="PF01973"/>
    </source>
</evidence>
<keyword evidence="4" id="KW-1185">Reference proteome</keyword>
<evidence type="ECO:0000313" key="3">
    <source>
        <dbReference type="EMBL" id="QSI75308.1"/>
    </source>
</evidence>
<dbReference type="Pfam" id="PF01973">
    <property type="entry name" value="MptE-like"/>
    <property type="match status" value="1"/>
</dbReference>
<dbReference type="RefSeq" id="WP_206252744.1">
    <property type="nucleotide sequence ID" value="NZ_CP071060.1"/>
</dbReference>
<organism evidence="3 4">
    <name type="scientific">Niveibacterium microcysteis</name>
    <dbReference type="NCBI Taxonomy" id="2811415"/>
    <lineage>
        <taxon>Bacteria</taxon>
        <taxon>Pseudomonadati</taxon>
        <taxon>Pseudomonadota</taxon>
        <taxon>Betaproteobacteria</taxon>
        <taxon>Rhodocyclales</taxon>
        <taxon>Rhodocyclaceae</taxon>
        <taxon>Niveibacterium</taxon>
    </lineage>
</organism>
<dbReference type="Pfam" id="PF20157">
    <property type="entry name" value="Maf_flag10_N"/>
    <property type="match status" value="1"/>
</dbReference>
<evidence type="ECO:0000313" key="4">
    <source>
        <dbReference type="Proteomes" id="UP000663570"/>
    </source>
</evidence>
<evidence type="ECO:0000259" key="2">
    <source>
        <dbReference type="Pfam" id="PF20157"/>
    </source>
</evidence>
<accession>A0ABX7M0L8</accession>
<protein>
    <submittedName>
        <fullName evidence="3">Motility associated factor glycosyltransferase family protein</fullName>
    </submittedName>
</protein>
<dbReference type="InterPro" id="IPR045376">
    <property type="entry name" value="Maf_N"/>
</dbReference>
<dbReference type="InterPro" id="IPR002826">
    <property type="entry name" value="MptE-like"/>
</dbReference>
<feature type="domain" description="6-hydroxymethylpterin diphosphokinase MptE-like" evidence="1">
    <location>
        <begin position="309"/>
        <end position="455"/>
    </location>
</feature>
<feature type="domain" description="Glycosyltransferase Maf N-terminal" evidence="2">
    <location>
        <begin position="150"/>
        <end position="264"/>
    </location>
</feature>
<dbReference type="Proteomes" id="UP000663570">
    <property type="component" value="Chromosome"/>
</dbReference>
<reference evidence="3 4" key="1">
    <citation type="submission" date="2021-02" db="EMBL/GenBank/DDBJ databases">
        <title>Niveibacterium changnyeongensis HC41.</title>
        <authorList>
            <person name="Kang M."/>
        </authorList>
    </citation>
    <scope>NUCLEOTIDE SEQUENCE [LARGE SCALE GENOMIC DNA]</scope>
    <source>
        <strain evidence="3 4">HC41</strain>
    </source>
</reference>
<name>A0ABX7M0L8_9RHOO</name>
<dbReference type="PANTHER" id="PTHR41786">
    <property type="entry name" value="MOTILITY ACCESSORY FACTOR MAF"/>
    <property type="match status" value="1"/>
</dbReference>
<sequence>MTEAENTAQTEWTPLQEAYIRKLYATYQANLYFLRENFPAVFDTLMATQLPAPFEVSPDAGITIFSGKHAGGVRDFTDLGRVLLREFELATDGTRIWVEAGYLENPAEITDYATNPDFFRPVEQVYRGEIVRRFQARCPLPEQRHRRPVFGDHVQPVVIVFGSGFGWHLERLVDEYEIFHLFIVDTDVERLNMSLYFVDYIALHQRFERNGRSFSIALHDDNELLAASVLATIQKHAAPYMVQGAALFFHDYDSERVHDLWERISADMGKLFRGWGFFDDEMLGLRHAVENALARRPVFVGGASVPDDAVAVVVGAGPSLDTLLPVLRAYRDRVVVFSCGTAISALANAGVDPDFHVEIERTAATYRILDTPRTRAVLARTPLLTSAIMCPAVFDLSPNPAMFLKDIDFGSNMLDFDRRLPRVRTNPTCTNGGLDLALQMGFRKVYLFGVDLGFHPDGVHHSRNSIYYNGEAKEGYLAGVVAGTHWMHSNGKPVPGNFCETVLSTDQLTYSRDILQVSIAAHPDAVVYNPNDGARIAWTERIRPEEIHIDATPESRQLSIAAVSRAFMRGVLDDMPGNIANLLAQLDAVIEDLSELFARPITRKADLFVRLADMHTYFFLPRHQESQVFPLVRGSMQHMGRFANDCFSLIKDEAAAIEYGREVFDLLLDFLKAGRENILALHTLASTGKLPDKQEV</sequence>